<dbReference type="AlphaFoldDB" id="A0A1Q3BA76"/>
<reference evidence="4" key="1">
    <citation type="submission" date="2016-04" db="EMBL/GenBank/DDBJ databases">
        <title>Cephalotus genome sequencing.</title>
        <authorList>
            <person name="Fukushima K."/>
            <person name="Hasebe M."/>
            <person name="Fang X."/>
        </authorList>
    </citation>
    <scope>NUCLEOTIDE SEQUENCE [LARGE SCALE GENOMIC DNA]</scope>
    <source>
        <strain evidence="4">cv. St1</strain>
    </source>
</reference>
<feature type="non-terminal residue" evidence="3">
    <location>
        <position position="1"/>
    </location>
</feature>
<dbReference type="GO" id="GO:0016787">
    <property type="term" value="F:hydrolase activity"/>
    <property type="evidence" value="ECO:0007669"/>
    <property type="project" value="UniProtKB-KW"/>
</dbReference>
<evidence type="ECO:0000313" key="4">
    <source>
        <dbReference type="Proteomes" id="UP000187406"/>
    </source>
</evidence>
<name>A0A1Q3BA76_CEPFO</name>
<dbReference type="EMBL" id="BDDD01000363">
    <property type="protein sequence ID" value="GAV64734.1"/>
    <property type="molecule type" value="Genomic_DNA"/>
</dbReference>
<dbReference type="InParanoid" id="A0A1Q3BA76"/>
<protein>
    <recommendedName>
        <fullName evidence="2">Retropepsins domain-containing protein</fullName>
    </recommendedName>
</protein>
<dbReference type="Gene3D" id="2.40.70.10">
    <property type="entry name" value="Acid Proteases"/>
    <property type="match status" value="1"/>
</dbReference>
<organism evidence="3 4">
    <name type="scientific">Cephalotus follicularis</name>
    <name type="common">Albany pitcher plant</name>
    <dbReference type="NCBI Taxonomy" id="3775"/>
    <lineage>
        <taxon>Eukaryota</taxon>
        <taxon>Viridiplantae</taxon>
        <taxon>Streptophyta</taxon>
        <taxon>Embryophyta</taxon>
        <taxon>Tracheophyta</taxon>
        <taxon>Spermatophyta</taxon>
        <taxon>Magnoliopsida</taxon>
        <taxon>eudicotyledons</taxon>
        <taxon>Gunneridae</taxon>
        <taxon>Pentapetalae</taxon>
        <taxon>rosids</taxon>
        <taxon>fabids</taxon>
        <taxon>Oxalidales</taxon>
        <taxon>Cephalotaceae</taxon>
        <taxon>Cephalotus</taxon>
    </lineage>
</organism>
<comment type="caution">
    <text evidence="3">The sequence shown here is derived from an EMBL/GenBank/DDBJ whole genome shotgun (WGS) entry which is preliminary data.</text>
</comment>
<accession>A0A1Q3BA76</accession>
<dbReference type="OrthoDB" id="1748810at2759"/>
<dbReference type="SUPFAM" id="SSF50630">
    <property type="entry name" value="Acid proteases"/>
    <property type="match status" value="1"/>
</dbReference>
<feature type="domain" description="Retropepsins" evidence="2">
    <location>
        <begin position="5"/>
        <end position="100"/>
    </location>
</feature>
<dbReference type="InterPro" id="IPR018061">
    <property type="entry name" value="Retropepsins"/>
</dbReference>
<dbReference type="Pfam" id="PF00077">
    <property type="entry name" value="RVP"/>
    <property type="match status" value="1"/>
</dbReference>
<keyword evidence="1" id="KW-0378">Hydrolase</keyword>
<keyword evidence="4" id="KW-1185">Reference proteome</keyword>
<evidence type="ECO:0000259" key="2">
    <source>
        <dbReference type="Pfam" id="PF00077"/>
    </source>
</evidence>
<evidence type="ECO:0000313" key="3">
    <source>
        <dbReference type="EMBL" id="GAV64734.1"/>
    </source>
</evidence>
<dbReference type="Proteomes" id="UP000187406">
    <property type="component" value="Unassembled WGS sequence"/>
</dbReference>
<dbReference type="CDD" id="cd00303">
    <property type="entry name" value="retropepsin_like"/>
    <property type="match status" value="1"/>
</dbReference>
<evidence type="ECO:0000256" key="1">
    <source>
        <dbReference type="ARBA" id="ARBA00022801"/>
    </source>
</evidence>
<gene>
    <name evidence="3" type="ORF">CFOL_v3_08249</name>
</gene>
<proteinExistence type="predicted"/>
<sequence>KKWNVNIIITIQNSFKLQTIALIDSGAKTNCIQEELIPTKFFEKTEQKLSTANGENIRARFKISDVHICNKDIYIKQSFILVKDDLGIGMILGQPFLEVIKPIKVTNKGITKKLIQQKILFTFNEKPITKEVNLLKTLSIIKENSINLIRTKEKYLSDKKCSDLPDAFWHRKQHMISLPYEKEIQQLLIRPSKSPLSYAAFYSETPKFVINYKPLDIIRHSFPNKKDLLKRLTESDSTIPFEYYEWNVMLFDTLSKIMNDIFIPYSSFSIDVVLTILKEQHFKIIQTNDLVLSKPKLDLFITNVRFLEIITYSQKSILFAITFPDIATDRKQLPSSSFIICSKIDSLFLNTNQNCQQAFSS</sequence>
<dbReference type="InterPro" id="IPR021109">
    <property type="entry name" value="Peptidase_aspartic_dom_sf"/>
</dbReference>